<evidence type="ECO:0000256" key="3">
    <source>
        <dbReference type="ARBA" id="ARBA00022989"/>
    </source>
</evidence>
<comment type="subcellular location">
    <subcellularLocation>
        <location evidence="1">Membrane</location>
        <topology evidence="1">Multi-pass membrane protein</topology>
    </subcellularLocation>
</comment>
<organism evidence="6 7">
    <name type="scientific">Bos mutus</name>
    <name type="common">wild yak</name>
    <dbReference type="NCBI Taxonomy" id="72004"/>
    <lineage>
        <taxon>Eukaryota</taxon>
        <taxon>Metazoa</taxon>
        <taxon>Chordata</taxon>
        <taxon>Craniata</taxon>
        <taxon>Vertebrata</taxon>
        <taxon>Euteleostomi</taxon>
        <taxon>Mammalia</taxon>
        <taxon>Eutheria</taxon>
        <taxon>Laurasiatheria</taxon>
        <taxon>Artiodactyla</taxon>
        <taxon>Ruminantia</taxon>
        <taxon>Pecora</taxon>
        <taxon>Bovidae</taxon>
        <taxon>Bovinae</taxon>
        <taxon>Bos</taxon>
    </lineage>
</organism>
<dbReference type="AlphaFoldDB" id="A0A6B0R7G3"/>
<protein>
    <submittedName>
        <fullName evidence="6">Uncharacterized protein</fullName>
    </submittedName>
</protein>
<dbReference type="InterPro" id="IPR018499">
    <property type="entry name" value="Tetraspanin/Peripherin"/>
</dbReference>
<evidence type="ECO:0000256" key="2">
    <source>
        <dbReference type="ARBA" id="ARBA00022692"/>
    </source>
</evidence>
<keyword evidence="2 5" id="KW-0812">Transmembrane</keyword>
<gene>
    <name evidence="6" type="ORF">E5288_WYG021545</name>
</gene>
<dbReference type="GO" id="GO:0016020">
    <property type="term" value="C:membrane"/>
    <property type="evidence" value="ECO:0007669"/>
    <property type="project" value="UniProtKB-SubCell"/>
</dbReference>
<name>A0A6B0R7G3_9CETA</name>
<proteinExistence type="predicted"/>
<comment type="caution">
    <text evidence="6">The sequence shown here is derived from an EMBL/GenBank/DDBJ whole genome shotgun (WGS) entry which is preliminary data.</text>
</comment>
<keyword evidence="4 5" id="KW-0472">Membrane</keyword>
<reference evidence="6" key="1">
    <citation type="submission" date="2019-10" db="EMBL/GenBank/DDBJ databases">
        <title>The sequence and de novo assembly of the wild yak genome.</title>
        <authorList>
            <person name="Liu Y."/>
        </authorList>
    </citation>
    <scope>NUCLEOTIDE SEQUENCE [LARGE SCALE GENOMIC DNA]</scope>
    <source>
        <strain evidence="6">WY2019</strain>
    </source>
</reference>
<keyword evidence="7" id="KW-1185">Reference proteome</keyword>
<dbReference type="EMBL" id="VBQZ03000023">
    <property type="protein sequence ID" value="MXQ84877.1"/>
    <property type="molecule type" value="Genomic_DNA"/>
</dbReference>
<feature type="transmembrane region" description="Helical" evidence="5">
    <location>
        <begin position="47"/>
        <end position="69"/>
    </location>
</feature>
<dbReference type="Proteomes" id="UP000322234">
    <property type="component" value="Unassembled WGS sequence"/>
</dbReference>
<evidence type="ECO:0000256" key="1">
    <source>
        <dbReference type="ARBA" id="ARBA00004141"/>
    </source>
</evidence>
<evidence type="ECO:0000256" key="4">
    <source>
        <dbReference type="ARBA" id="ARBA00023136"/>
    </source>
</evidence>
<sequence>MIPLMTKQVPDSCCVNVTQGCGINFKVKEIHTEDCVEKTGSWLRSNVLVVAAAALGIAFVKFLGTVFVYKS</sequence>
<dbReference type="Pfam" id="PF00335">
    <property type="entry name" value="Tetraspanin"/>
    <property type="match status" value="1"/>
</dbReference>
<accession>A0A6B0R7G3</accession>
<keyword evidence="3 5" id="KW-1133">Transmembrane helix</keyword>
<evidence type="ECO:0000313" key="7">
    <source>
        <dbReference type="Proteomes" id="UP000322234"/>
    </source>
</evidence>
<evidence type="ECO:0000256" key="5">
    <source>
        <dbReference type="SAM" id="Phobius"/>
    </source>
</evidence>
<evidence type="ECO:0000313" key="6">
    <source>
        <dbReference type="EMBL" id="MXQ84877.1"/>
    </source>
</evidence>